<evidence type="ECO:0000256" key="1">
    <source>
        <dbReference type="ARBA" id="ARBA00001933"/>
    </source>
</evidence>
<comment type="catalytic activity">
    <reaction evidence="3">
        <text>a 2-oxocarboxylate + L-ornithine = L-glutamate 5-semialdehyde + an L-alpha-amino acid</text>
        <dbReference type="Rhea" id="RHEA:13877"/>
        <dbReference type="ChEBI" id="CHEBI:35179"/>
        <dbReference type="ChEBI" id="CHEBI:46911"/>
        <dbReference type="ChEBI" id="CHEBI:58066"/>
        <dbReference type="ChEBI" id="CHEBI:59869"/>
        <dbReference type="EC" id="2.6.1.13"/>
    </reaction>
</comment>
<protein>
    <recommendedName>
        <fullName evidence="3">Ornithine aminotransferase</fullName>
        <ecNumber evidence="3">2.6.1.13</ecNumber>
    </recommendedName>
</protein>
<name>A0A1Y3EUT9_9BILA</name>
<dbReference type="GO" id="GO:0004587">
    <property type="term" value="F:ornithine aminotransferase activity"/>
    <property type="evidence" value="ECO:0007669"/>
    <property type="project" value="UniProtKB-EC"/>
</dbReference>
<dbReference type="GO" id="GO:0042802">
    <property type="term" value="F:identical protein binding"/>
    <property type="evidence" value="ECO:0007669"/>
    <property type="project" value="TreeGrafter"/>
</dbReference>
<dbReference type="GO" id="GO:0010121">
    <property type="term" value="P:L-arginine catabolic process to proline via ornithine"/>
    <property type="evidence" value="ECO:0007669"/>
    <property type="project" value="TreeGrafter"/>
</dbReference>
<evidence type="ECO:0000313" key="5">
    <source>
        <dbReference type="Proteomes" id="UP000243006"/>
    </source>
</evidence>
<organism evidence="4 5">
    <name type="scientific">Trichinella nativa</name>
    <dbReference type="NCBI Taxonomy" id="6335"/>
    <lineage>
        <taxon>Eukaryota</taxon>
        <taxon>Metazoa</taxon>
        <taxon>Ecdysozoa</taxon>
        <taxon>Nematoda</taxon>
        <taxon>Enoplea</taxon>
        <taxon>Dorylaimia</taxon>
        <taxon>Trichinellida</taxon>
        <taxon>Trichinellidae</taxon>
        <taxon>Trichinella</taxon>
    </lineage>
</organism>
<keyword evidence="3" id="KW-0663">Pyridoxal phosphate</keyword>
<dbReference type="AlphaFoldDB" id="A0A1Y3EUT9"/>
<dbReference type="PANTHER" id="PTHR11986">
    <property type="entry name" value="AMINOTRANSFERASE CLASS III"/>
    <property type="match status" value="1"/>
</dbReference>
<keyword evidence="3" id="KW-0032">Aminotransferase</keyword>
<dbReference type="GO" id="GO:0005737">
    <property type="term" value="C:cytoplasm"/>
    <property type="evidence" value="ECO:0007669"/>
    <property type="project" value="TreeGrafter"/>
</dbReference>
<dbReference type="Proteomes" id="UP000243006">
    <property type="component" value="Unassembled WGS sequence"/>
</dbReference>
<dbReference type="InterPro" id="IPR015422">
    <property type="entry name" value="PyrdxlP-dep_Trfase_small"/>
</dbReference>
<comment type="cofactor">
    <cofactor evidence="1 3">
        <name>pyridoxal 5'-phosphate</name>
        <dbReference type="ChEBI" id="CHEBI:597326"/>
    </cofactor>
</comment>
<sequence length="119" mass="13721">MFDFEAKRAAHDYKPLPVALERGEGIFVWDVDGRLYFDFLSAYSAVNHGRCHPKIIEALKKQDDRLILCTRATYSNVLGEYEKFMTNLFGYDKLLPMNSGVECCESGLKLAQRWAYDVK</sequence>
<gene>
    <name evidence="4" type="ORF">D917_01377</name>
</gene>
<evidence type="ECO:0000313" key="4">
    <source>
        <dbReference type="EMBL" id="OUC47606.1"/>
    </source>
</evidence>
<evidence type="ECO:0000256" key="3">
    <source>
        <dbReference type="RuleBase" id="RU365036"/>
    </source>
</evidence>
<evidence type="ECO:0000256" key="2">
    <source>
        <dbReference type="ARBA" id="ARBA00008954"/>
    </source>
</evidence>
<dbReference type="SUPFAM" id="SSF53383">
    <property type="entry name" value="PLP-dependent transferases"/>
    <property type="match status" value="1"/>
</dbReference>
<dbReference type="GO" id="GO:0019544">
    <property type="term" value="P:L-arginine catabolic process to L-glutamate"/>
    <property type="evidence" value="ECO:0007669"/>
    <property type="project" value="TreeGrafter"/>
</dbReference>
<accession>A0A1Y3EUT9</accession>
<dbReference type="InterPro" id="IPR015424">
    <property type="entry name" value="PyrdxlP-dep_Trfase"/>
</dbReference>
<comment type="pathway">
    <text evidence="3">Amino-acid biosynthesis; L-proline biosynthesis; L-glutamate 5-semialdehyde from L-ornithine: step 1/1.</text>
</comment>
<dbReference type="Gene3D" id="3.90.1150.10">
    <property type="entry name" value="Aspartate Aminotransferase, domain 1"/>
    <property type="match status" value="1"/>
</dbReference>
<proteinExistence type="inferred from homology"/>
<keyword evidence="3" id="KW-0808">Transferase</keyword>
<dbReference type="GO" id="GO:0030170">
    <property type="term" value="F:pyridoxal phosphate binding"/>
    <property type="evidence" value="ECO:0007669"/>
    <property type="project" value="InterPro"/>
</dbReference>
<comment type="similarity">
    <text evidence="2 3">Belongs to the class-III pyridoxal-phosphate-dependent aminotransferase family.</text>
</comment>
<dbReference type="PANTHER" id="PTHR11986:SF18">
    <property type="entry name" value="ORNITHINE AMINOTRANSFERASE, MITOCHONDRIAL"/>
    <property type="match status" value="1"/>
</dbReference>
<dbReference type="EMBL" id="LVZM01004045">
    <property type="protein sequence ID" value="OUC47606.1"/>
    <property type="molecule type" value="Genomic_DNA"/>
</dbReference>
<reference evidence="4 5" key="1">
    <citation type="submission" date="2015-04" db="EMBL/GenBank/DDBJ databases">
        <title>Draft genome of the roundworm Trichinella nativa.</title>
        <authorList>
            <person name="Mitreva M."/>
        </authorList>
    </citation>
    <scope>NUCLEOTIDE SEQUENCE [LARGE SCALE GENOMIC DNA]</scope>
    <source>
        <strain evidence="4 5">ISS45</strain>
    </source>
</reference>
<dbReference type="InterPro" id="IPR005814">
    <property type="entry name" value="Aminotrans_3"/>
</dbReference>
<comment type="caution">
    <text evidence="4">The sequence shown here is derived from an EMBL/GenBank/DDBJ whole genome shotgun (WGS) entry which is preliminary data.</text>
</comment>
<dbReference type="EC" id="2.6.1.13" evidence="3"/>
<dbReference type="Pfam" id="PF00202">
    <property type="entry name" value="Aminotran_3"/>
    <property type="match status" value="1"/>
</dbReference>
<dbReference type="InterPro" id="IPR050103">
    <property type="entry name" value="Class-III_PLP-dep_AT"/>
</dbReference>